<accession>A0A9Q1KKT3</accession>
<evidence type="ECO:0000313" key="1">
    <source>
        <dbReference type="EMBL" id="KAJ8444775.1"/>
    </source>
</evidence>
<keyword evidence="2" id="KW-1185">Reference proteome</keyword>
<reference evidence="1" key="1">
    <citation type="submission" date="2022-04" db="EMBL/GenBank/DDBJ databases">
        <title>Carnegiea gigantea Genome sequencing and assembly v2.</title>
        <authorList>
            <person name="Copetti D."/>
            <person name="Sanderson M.J."/>
            <person name="Burquez A."/>
            <person name="Wojciechowski M.F."/>
        </authorList>
    </citation>
    <scope>NUCLEOTIDE SEQUENCE</scope>
    <source>
        <strain evidence="1">SGP5-SGP5p</strain>
        <tissue evidence="1">Aerial part</tissue>
    </source>
</reference>
<protein>
    <submittedName>
        <fullName evidence="1">Uncharacterized protein</fullName>
    </submittedName>
</protein>
<dbReference type="AlphaFoldDB" id="A0A9Q1KKT3"/>
<evidence type="ECO:0000313" key="2">
    <source>
        <dbReference type="Proteomes" id="UP001153076"/>
    </source>
</evidence>
<dbReference type="Proteomes" id="UP001153076">
    <property type="component" value="Unassembled WGS sequence"/>
</dbReference>
<dbReference type="EMBL" id="JAKOGI010000089">
    <property type="protein sequence ID" value="KAJ8444775.1"/>
    <property type="molecule type" value="Genomic_DNA"/>
</dbReference>
<sequence length="192" mass="21604">MERKPNVVGKGRPIDRYTFGGWLIYRDVRLRDYELVPRGKAAIFGLRRWVLGPSLISERVGAPGKIIPSATTSRVGSSRALSLFLRTALPEPLVSPFEEELLLVDSISVLDLQEPEAERKLPLEHPSASSSSRLLSRAVTTSSSMLRILGAEEHSQLDYEGVGRKDRHRIRDFLMYPKSILWGNVRDHSTIN</sequence>
<comment type="caution">
    <text evidence="1">The sequence shown here is derived from an EMBL/GenBank/DDBJ whole genome shotgun (WGS) entry which is preliminary data.</text>
</comment>
<gene>
    <name evidence="1" type="ORF">Cgig2_011737</name>
</gene>
<organism evidence="1 2">
    <name type="scientific">Carnegiea gigantea</name>
    <dbReference type="NCBI Taxonomy" id="171969"/>
    <lineage>
        <taxon>Eukaryota</taxon>
        <taxon>Viridiplantae</taxon>
        <taxon>Streptophyta</taxon>
        <taxon>Embryophyta</taxon>
        <taxon>Tracheophyta</taxon>
        <taxon>Spermatophyta</taxon>
        <taxon>Magnoliopsida</taxon>
        <taxon>eudicotyledons</taxon>
        <taxon>Gunneridae</taxon>
        <taxon>Pentapetalae</taxon>
        <taxon>Caryophyllales</taxon>
        <taxon>Cactineae</taxon>
        <taxon>Cactaceae</taxon>
        <taxon>Cactoideae</taxon>
        <taxon>Echinocereeae</taxon>
        <taxon>Carnegiea</taxon>
    </lineage>
</organism>
<proteinExistence type="predicted"/>
<name>A0A9Q1KKT3_9CARY</name>